<dbReference type="STRING" id="1926881.BTJ39_19340"/>
<keyword evidence="3" id="KW-1185">Reference proteome</keyword>
<sequence>MQIPLTRTTRDMKRHNVLEIIETLRRLGSATKAELAAHTGLSIATCGSVLNALCARQDVMTLTLEASRGGRPALRYACNPDCYSLLCIYAEGSDAGASIVRALFSATGELLVEDKTDFLPLRPETFYASVASALERWPNIRAIGVGLPGVVADGAVLTCDISSFIGVEIEQRLRQQTGCYVRADNDMNFAAWGLYRRHCPPGSDPVAFINFPGDVCTGCGLVVNGQLLQGASYFAGEVDKLPNPVYPQIPVAENLADILTALIAIINPATVALTGGALTQEAIEAARVLCAQRIAQRHLPTLVHRASMHKDYLCGIAELTQHSFSMQRLQDD</sequence>
<gene>
    <name evidence="2" type="ORF">BTJ39_19340</name>
</gene>
<dbReference type="OrthoDB" id="6501901at2"/>
<comment type="similarity">
    <text evidence="1">Belongs to the ROK (NagC/XylR) family.</text>
</comment>
<evidence type="ECO:0000313" key="3">
    <source>
        <dbReference type="Proteomes" id="UP000190667"/>
    </source>
</evidence>
<dbReference type="SUPFAM" id="SSF53067">
    <property type="entry name" value="Actin-like ATPase domain"/>
    <property type="match status" value="1"/>
</dbReference>
<dbReference type="PANTHER" id="PTHR18964">
    <property type="entry name" value="ROK (REPRESSOR, ORF, KINASE) FAMILY"/>
    <property type="match status" value="1"/>
</dbReference>
<reference evidence="2 3" key="1">
    <citation type="submission" date="2016-12" db="EMBL/GenBank/DDBJ databases">
        <title>Izhakiella australiana sp. nov. of genus Izhakiella isolated from Australian desert.</title>
        <authorList>
            <person name="Ji M."/>
        </authorList>
    </citation>
    <scope>NUCLEOTIDE SEQUENCE [LARGE SCALE GENOMIC DNA]</scope>
    <source>
        <strain evidence="2 3">D4N98</strain>
    </source>
</reference>
<comment type="caution">
    <text evidence="2">The sequence shown here is derived from an EMBL/GenBank/DDBJ whole genome shotgun (WGS) entry which is preliminary data.</text>
</comment>
<protein>
    <submittedName>
        <fullName evidence="2">Transcriptional regulator</fullName>
    </submittedName>
</protein>
<organism evidence="2 3">
    <name type="scientific">Izhakiella australiensis</name>
    <dbReference type="NCBI Taxonomy" id="1926881"/>
    <lineage>
        <taxon>Bacteria</taxon>
        <taxon>Pseudomonadati</taxon>
        <taxon>Pseudomonadota</taxon>
        <taxon>Gammaproteobacteria</taxon>
        <taxon>Enterobacterales</taxon>
        <taxon>Erwiniaceae</taxon>
        <taxon>Izhakiella</taxon>
    </lineage>
</organism>
<dbReference type="InterPro" id="IPR043129">
    <property type="entry name" value="ATPase_NBD"/>
</dbReference>
<evidence type="ECO:0000256" key="1">
    <source>
        <dbReference type="ARBA" id="ARBA00006479"/>
    </source>
</evidence>
<dbReference type="PANTHER" id="PTHR18964:SF149">
    <property type="entry name" value="BIFUNCTIONAL UDP-N-ACETYLGLUCOSAMINE 2-EPIMERASE_N-ACETYLMANNOSAMINE KINASE"/>
    <property type="match status" value="1"/>
</dbReference>
<evidence type="ECO:0000313" key="2">
    <source>
        <dbReference type="EMBL" id="OON37972.1"/>
    </source>
</evidence>
<dbReference type="AlphaFoldDB" id="A0A1S8YGE0"/>
<proteinExistence type="inferred from homology"/>
<dbReference type="Pfam" id="PF00480">
    <property type="entry name" value="ROK"/>
    <property type="match status" value="1"/>
</dbReference>
<dbReference type="InterPro" id="IPR000600">
    <property type="entry name" value="ROK"/>
</dbReference>
<dbReference type="RefSeq" id="WP_078004357.1">
    <property type="nucleotide sequence ID" value="NZ_MRUL01000018.1"/>
</dbReference>
<dbReference type="Gene3D" id="3.30.420.40">
    <property type="match status" value="2"/>
</dbReference>
<dbReference type="InterPro" id="IPR036390">
    <property type="entry name" value="WH_DNA-bd_sf"/>
</dbReference>
<dbReference type="Proteomes" id="UP000190667">
    <property type="component" value="Unassembled WGS sequence"/>
</dbReference>
<dbReference type="SUPFAM" id="SSF46785">
    <property type="entry name" value="Winged helix' DNA-binding domain"/>
    <property type="match status" value="1"/>
</dbReference>
<dbReference type="EMBL" id="MRUL01000018">
    <property type="protein sequence ID" value="OON37972.1"/>
    <property type="molecule type" value="Genomic_DNA"/>
</dbReference>
<dbReference type="CDD" id="cd23763">
    <property type="entry name" value="ASKHA_ATPase_ROK"/>
    <property type="match status" value="1"/>
</dbReference>
<name>A0A1S8YGE0_9GAMM</name>
<dbReference type="InterPro" id="IPR036388">
    <property type="entry name" value="WH-like_DNA-bd_sf"/>
</dbReference>
<accession>A0A1S8YGE0</accession>
<dbReference type="Gene3D" id="1.10.10.10">
    <property type="entry name" value="Winged helix-like DNA-binding domain superfamily/Winged helix DNA-binding domain"/>
    <property type="match status" value="1"/>
</dbReference>